<dbReference type="SUPFAM" id="SSF109854">
    <property type="entry name" value="DinB/YfiT-like putative metalloenzymes"/>
    <property type="match status" value="1"/>
</dbReference>
<feature type="domain" description="Mycothiol-dependent maleylpyruvate isomerase metal-binding" evidence="2">
    <location>
        <begin position="30"/>
        <end position="149"/>
    </location>
</feature>
<dbReference type="EMBL" id="BAAAGU010000001">
    <property type="protein sequence ID" value="GAA0629615.1"/>
    <property type="molecule type" value="Genomic_DNA"/>
</dbReference>
<dbReference type="InterPro" id="IPR034660">
    <property type="entry name" value="DinB/YfiT-like"/>
</dbReference>
<dbReference type="InterPro" id="IPR010872">
    <property type="entry name" value="MDMPI_C-term_domain"/>
</dbReference>
<sequence>MCLLVRRIGMYASCGRLLVMDTAWFLQILDREGRLLADAAEQAGVDAVVPPCPGWRVRDLLRHTGVVHRWAAGFVAEGHTAPRAMGEEPALDGPDLIAWYRASHRLLVDTLAGAPADVECYTFLPGAPSALAFWARRQAHETCVHRFDAEAARGGTPAPIGTDFAVDGIDELLRGFHARRRSQVRSEKPQLLRVRATDAEAVWTIRVSQDPPVTVRGEDADDGIGCELSGPAQQLYLALWNRVPVPDVSGDPALAELWREKSAVL</sequence>
<comment type="caution">
    <text evidence="3">The sequence shown here is derived from an EMBL/GenBank/DDBJ whole genome shotgun (WGS) entry which is preliminary data.</text>
</comment>
<dbReference type="Pfam" id="PF11716">
    <property type="entry name" value="MDMPI_N"/>
    <property type="match status" value="1"/>
</dbReference>
<proteinExistence type="predicted"/>
<dbReference type="PANTHER" id="PTHR40758:SF1">
    <property type="entry name" value="CONSERVED PROTEIN"/>
    <property type="match status" value="1"/>
</dbReference>
<keyword evidence="3" id="KW-0413">Isomerase</keyword>
<organism evidence="3 4">
    <name type="scientific">Streptomyces thermocarboxydovorans</name>
    <dbReference type="NCBI Taxonomy" id="59298"/>
    <lineage>
        <taxon>Bacteria</taxon>
        <taxon>Bacillati</taxon>
        <taxon>Actinomycetota</taxon>
        <taxon>Actinomycetes</taxon>
        <taxon>Kitasatosporales</taxon>
        <taxon>Streptomycetaceae</taxon>
        <taxon>Streptomyces</taxon>
    </lineage>
</organism>
<evidence type="ECO:0000313" key="4">
    <source>
        <dbReference type="Proteomes" id="UP001500724"/>
    </source>
</evidence>
<feature type="domain" description="MDMPI C-terminal" evidence="1">
    <location>
        <begin position="163"/>
        <end position="256"/>
    </location>
</feature>
<evidence type="ECO:0000313" key="3">
    <source>
        <dbReference type="EMBL" id="GAA0629615.1"/>
    </source>
</evidence>
<reference evidence="4" key="1">
    <citation type="journal article" date="2019" name="Int. J. Syst. Evol. Microbiol.">
        <title>The Global Catalogue of Microorganisms (GCM) 10K type strain sequencing project: providing services to taxonomists for standard genome sequencing and annotation.</title>
        <authorList>
            <consortium name="The Broad Institute Genomics Platform"/>
            <consortium name="The Broad Institute Genome Sequencing Center for Infectious Disease"/>
            <person name="Wu L."/>
            <person name="Ma J."/>
        </authorList>
    </citation>
    <scope>NUCLEOTIDE SEQUENCE [LARGE SCALE GENOMIC DNA]</scope>
    <source>
        <strain evidence="4">JCM 10367</strain>
    </source>
</reference>
<dbReference type="InterPro" id="IPR017517">
    <property type="entry name" value="Maleyloyr_isom"/>
</dbReference>
<dbReference type="Pfam" id="PF07398">
    <property type="entry name" value="MDMPI_C"/>
    <property type="match status" value="1"/>
</dbReference>
<evidence type="ECO:0000259" key="1">
    <source>
        <dbReference type="Pfam" id="PF07398"/>
    </source>
</evidence>
<gene>
    <name evidence="3" type="ORF">GCM10009535_01180</name>
</gene>
<dbReference type="GO" id="GO:0016853">
    <property type="term" value="F:isomerase activity"/>
    <property type="evidence" value="ECO:0007669"/>
    <property type="project" value="UniProtKB-KW"/>
</dbReference>
<protein>
    <submittedName>
        <fullName evidence="3">Maleylpyruvate isomerase family mycothiol-dependent enzyme</fullName>
    </submittedName>
</protein>
<accession>A0ABP3S9D1</accession>
<dbReference type="NCBIfam" id="TIGR03083">
    <property type="entry name" value="maleylpyruvate isomerase family mycothiol-dependent enzyme"/>
    <property type="match status" value="1"/>
</dbReference>
<dbReference type="InterPro" id="IPR024344">
    <property type="entry name" value="MDMPI_metal-binding"/>
</dbReference>
<name>A0ABP3S9D1_9ACTN</name>
<dbReference type="Proteomes" id="UP001500724">
    <property type="component" value="Unassembled WGS sequence"/>
</dbReference>
<dbReference type="PANTHER" id="PTHR40758">
    <property type="entry name" value="CONSERVED PROTEIN"/>
    <property type="match status" value="1"/>
</dbReference>
<keyword evidence="4" id="KW-1185">Reference proteome</keyword>
<evidence type="ECO:0000259" key="2">
    <source>
        <dbReference type="Pfam" id="PF11716"/>
    </source>
</evidence>